<protein>
    <submittedName>
        <fullName evidence="1">1268_t:CDS:1</fullName>
    </submittedName>
</protein>
<name>A0A9N9ICX3_FUNMO</name>
<dbReference type="EMBL" id="CAJVPP010016097">
    <property type="protein sequence ID" value="CAG8728584.1"/>
    <property type="molecule type" value="Genomic_DNA"/>
</dbReference>
<dbReference type="Proteomes" id="UP000789375">
    <property type="component" value="Unassembled WGS sequence"/>
</dbReference>
<comment type="caution">
    <text evidence="1">The sequence shown here is derived from an EMBL/GenBank/DDBJ whole genome shotgun (WGS) entry which is preliminary data.</text>
</comment>
<gene>
    <name evidence="1" type="ORF">FMOSSE_LOCUS15525</name>
</gene>
<proteinExistence type="predicted"/>
<reference evidence="1" key="1">
    <citation type="submission" date="2021-06" db="EMBL/GenBank/DDBJ databases">
        <authorList>
            <person name="Kallberg Y."/>
            <person name="Tangrot J."/>
            <person name="Rosling A."/>
        </authorList>
    </citation>
    <scope>NUCLEOTIDE SEQUENCE</scope>
    <source>
        <strain evidence="1">87-6 pot B 2015</strain>
    </source>
</reference>
<keyword evidence="2" id="KW-1185">Reference proteome</keyword>
<evidence type="ECO:0000313" key="2">
    <source>
        <dbReference type="Proteomes" id="UP000789375"/>
    </source>
</evidence>
<accession>A0A9N9ICX3</accession>
<organism evidence="1 2">
    <name type="scientific">Funneliformis mosseae</name>
    <name type="common">Endomycorrhizal fungus</name>
    <name type="synonym">Glomus mosseae</name>
    <dbReference type="NCBI Taxonomy" id="27381"/>
    <lineage>
        <taxon>Eukaryota</taxon>
        <taxon>Fungi</taxon>
        <taxon>Fungi incertae sedis</taxon>
        <taxon>Mucoromycota</taxon>
        <taxon>Glomeromycotina</taxon>
        <taxon>Glomeromycetes</taxon>
        <taxon>Glomerales</taxon>
        <taxon>Glomeraceae</taxon>
        <taxon>Funneliformis</taxon>
    </lineage>
</organism>
<evidence type="ECO:0000313" key="1">
    <source>
        <dbReference type="EMBL" id="CAG8728584.1"/>
    </source>
</evidence>
<dbReference type="AlphaFoldDB" id="A0A9N9ICX3"/>
<sequence length="42" mass="4970">NIRITTTDAPLKRLWKRCNLFTRPSLGLGELRMKQPKEKQCK</sequence>
<feature type="non-terminal residue" evidence="1">
    <location>
        <position position="1"/>
    </location>
</feature>